<keyword evidence="3" id="KW-0227">DNA damage</keyword>
<dbReference type="AlphaFoldDB" id="A0A417YN34"/>
<dbReference type="Pfam" id="PF03851">
    <property type="entry name" value="UvdE"/>
    <property type="match status" value="1"/>
</dbReference>
<gene>
    <name evidence="7" type="primary">uvsE</name>
    <name evidence="7" type="ORF">D1B31_19580</name>
</gene>
<reference evidence="7 8" key="1">
    <citation type="journal article" date="2017" name="Int. J. Syst. Evol. Microbiol.">
        <title>Bacillus notoginsengisoli sp. nov., a novel bacterium isolated from the rhizosphere of Panax notoginseng.</title>
        <authorList>
            <person name="Zhang M.Y."/>
            <person name="Cheng J."/>
            <person name="Cai Y."/>
            <person name="Zhang T.Y."/>
            <person name="Wu Y.Y."/>
            <person name="Manikprabhu D."/>
            <person name="Li W.J."/>
            <person name="Zhang Y.X."/>
        </authorList>
    </citation>
    <scope>NUCLEOTIDE SEQUENCE [LARGE SCALE GENOMIC DNA]</scope>
    <source>
        <strain evidence="7 8">JCM 30743</strain>
    </source>
</reference>
<dbReference type="PANTHER" id="PTHR31290:SF5">
    <property type="entry name" value="UV-DAMAGE ENDONUCLEASE"/>
    <property type="match status" value="1"/>
</dbReference>
<dbReference type="GO" id="GO:0009411">
    <property type="term" value="P:response to UV"/>
    <property type="evidence" value="ECO:0007669"/>
    <property type="project" value="InterPro"/>
</dbReference>
<dbReference type="GO" id="GO:0006289">
    <property type="term" value="P:nucleotide-excision repair"/>
    <property type="evidence" value="ECO:0007669"/>
    <property type="project" value="InterPro"/>
</dbReference>
<protein>
    <submittedName>
        <fullName evidence="7">UV DNA damage repair endonuclease UvsE</fullName>
    </submittedName>
</protein>
<evidence type="ECO:0000313" key="7">
    <source>
        <dbReference type="EMBL" id="RHW34865.1"/>
    </source>
</evidence>
<organism evidence="7 8">
    <name type="scientific">Neobacillus notoginsengisoli</name>
    <dbReference type="NCBI Taxonomy" id="1578198"/>
    <lineage>
        <taxon>Bacteria</taxon>
        <taxon>Bacillati</taxon>
        <taxon>Bacillota</taxon>
        <taxon>Bacilli</taxon>
        <taxon>Bacillales</taxon>
        <taxon>Bacillaceae</taxon>
        <taxon>Neobacillus</taxon>
    </lineage>
</organism>
<dbReference type="InterPro" id="IPR004601">
    <property type="entry name" value="UvdE"/>
</dbReference>
<keyword evidence="5" id="KW-0378">Hydrolase</keyword>
<dbReference type="Proteomes" id="UP000284416">
    <property type="component" value="Unassembled WGS sequence"/>
</dbReference>
<evidence type="ECO:0000256" key="2">
    <source>
        <dbReference type="ARBA" id="ARBA00022759"/>
    </source>
</evidence>
<keyword evidence="8" id="KW-1185">Reference proteome</keyword>
<evidence type="ECO:0000256" key="1">
    <source>
        <dbReference type="ARBA" id="ARBA00022722"/>
    </source>
</evidence>
<evidence type="ECO:0000256" key="6">
    <source>
        <dbReference type="ARBA" id="ARBA00023204"/>
    </source>
</evidence>
<accession>A0A417YN34</accession>
<proteinExistence type="predicted"/>
<sequence>MTIVRLGYVAMSTTVPHCSPSQTMTFAHFQKLKNREAALRKLERIALSNLTNCLRLLRHNSAHDIRFFRFSSRLIPLANHEELSDWDYISPLKKGFQKIAQFITENPTRIDFHPDHFVVLNTNKQEILRTSIQTLSLHYRMLKEMGIPPKHRCVIHIGGGYNDKEKALEMFIHNWGFLNSRLQEMIMLENDDTTFTLKECLYLCEKLGVPCVFDYHHHLAHHAGKSDWEEDWERVIASWAHSPLRVKMHISSPKSEREFRAHAEYIDPNMFMDFLQKIKGSVPEIDCMIEAKGKDAALFKLMDDLKLQQDKGIEMIDQASFFIK</sequence>
<dbReference type="GO" id="GO:0004519">
    <property type="term" value="F:endonuclease activity"/>
    <property type="evidence" value="ECO:0007669"/>
    <property type="project" value="UniProtKB-KW"/>
</dbReference>
<keyword evidence="1" id="KW-0540">Nuclease</keyword>
<name>A0A417YN34_9BACI</name>
<evidence type="ECO:0000313" key="8">
    <source>
        <dbReference type="Proteomes" id="UP000284416"/>
    </source>
</evidence>
<keyword evidence="2 7" id="KW-0255">Endonuclease</keyword>
<dbReference type="PANTHER" id="PTHR31290">
    <property type="entry name" value="UV-DAMAGE ENDONUCLEASE"/>
    <property type="match status" value="1"/>
</dbReference>
<evidence type="ECO:0000256" key="3">
    <source>
        <dbReference type="ARBA" id="ARBA00022763"/>
    </source>
</evidence>
<comment type="caution">
    <text evidence="7">The sequence shown here is derived from an EMBL/GenBank/DDBJ whole genome shotgun (WGS) entry which is preliminary data.</text>
</comment>
<dbReference type="Gene3D" id="3.20.20.150">
    <property type="entry name" value="Divalent-metal-dependent TIM barrel enzymes"/>
    <property type="match status" value="1"/>
</dbReference>
<dbReference type="SUPFAM" id="SSF51658">
    <property type="entry name" value="Xylose isomerase-like"/>
    <property type="match status" value="1"/>
</dbReference>
<evidence type="ECO:0000256" key="5">
    <source>
        <dbReference type="ARBA" id="ARBA00022801"/>
    </source>
</evidence>
<keyword evidence="6" id="KW-0234">DNA repair</keyword>
<keyword evidence="4" id="KW-0228">DNA excision</keyword>
<dbReference type="EMBL" id="QWEG01000014">
    <property type="protein sequence ID" value="RHW34865.1"/>
    <property type="molecule type" value="Genomic_DNA"/>
</dbReference>
<dbReference type="RefSeq" id="WP_118923582.1">
    <property type="nucleotide sequence ID" value="NZ_QWEG01000014.1"/>
</dbReference>
<dbReference type="GO" id="GO:0016787">
    <property type="term" value="F:hydrolase activity"/>
    <property type="evidence" value="ECO:0007669"/>
    <property type="project" value="UniProtKB-KW"/>
</dbReference>
<dbReference type="OrthoDB" id="9782576at2"/>
<dbReference type="NCBIfam" id="TIGR00629">
    <property type="entry name" value="uvde"/>
    <property type="match status" value="1"/>
</dbReference>
<evidence type="ECO:0000256" key="4">
    <source>
        <dbReference type="ARBA" id="ARBA00022769"/>
    </source>
</evidence>
<dbReference type="InterPro" id="IPR036237">
    <property type="entry name" value="Xyl_isomerase-like_sf"/>
</dbReference>